<evidence type="ECO:0000256" key="11">
    <source>
        <dbReference type="ARBA" id="ARBA00023136"/>
    </source>
</evidence>
<protein>
    <recommendedName>
        <fullName evidence="17">Acyl-coenzyme A thioesterase THEM4</fullName>
        <ecNumber evidence="16">3.1.2.2</ecNumber>
    </recommendedName>
    <alternativeName>
        <fullName evidence="18">Thioesterase superfamily member 4</fullName>
    </alternativeName>
</protein>
<proteinExistence type="inferred from homology"/>
<dbReference type="SUPFAM" id="SSF54637">
    <property type="entry name" value="Thioesterase/thiol ester dehydrase-isomerase"/>
    <property type="match status" value="1"/>
</dbReference>
<keyword evidence="5" id="KW-0963">Cytoplasm</keyword>
<comment type="catalytic activity">
    <reaction evidence="20">
        <text>hexadecanoyl-CoA + H2O = hexadecanoate + CoA + H(+)</text>
        <dbReference type="Rhea" id="RHEA:16645"/>
        <dbReference type="ChEBI" id="CHEBI:7896"/>
        <dbReference type="ChEBI" id="CHEBI:15377"/>
        <dbReference type="ChEBI" id="CHEBI:15378"/>
        <dbReference type="ChEBI" id="CHEBI:57287"/>
        <dbReference type="ChEBI" id="CHEBI:57379"/>
        <dbReference type="EC" id="3.1.2.2"/>
    </reaction>
    <physiologicalReaction direction="left-to-right" evidence="20">
        <dbReference type="Rhea" id="RHEA:16646"/>
    </physiologicalReaction>
</comment>
<evidence type="ECO:0000256" key="18">
    <source>
        <dbReference type="ARBA" id="ARBA00043210"/>
    </source>
</evidence>
<dbReference type="GO" id="GO:0016787">
    <property type="term" value="F:hydrolase activity"/>
    <property type="evidence" value="ECO:0007669"/>
    <property type="project" value="UniProtKB-KW"/>
</dbReference>
<dbReference type="PANTHER" id="PTHR12418">
    <property type="entry name" value="ACYL-COENZYME A THIOESTERASE THEM4"/>
    <property type="match status" value="1"/>
</dbReference>
<evidence type="ECO:0000256" key="20">
    <source>
        <dbReference type="ARBA" id="ARBA00047734"/>
    </source>
</evidence>
<dbReference type="InterPro" id="IPR006683">
    <property type="entry name" value="Thioestr_dom"/>
</dbReference>
<evidence type="ECO:0000256" key="14">
    <source>
        <dbReference type="ARBA" id="ARBA00037002"/>
    </source>
</evidence>
<evidence type="ECO:0000313" key="27">
    <source>
        <dbReference type="Proteomes" id="UP000468828"/>
    </source>
</evidence>
<dbReference type="GO" id="GO:0005737">
    <property type="term" value="C:cytoplasm"/>
    <property type="evidence" value="ECO:0007669"/>
    <property type="project" value="UniProtKB-SubCell"/>
</dbReference>
<reference evidence="26 28" key="2">
    <citation type="submission" date="2020-02" db="EMBL/GenBank/DDBJ databases">
        <title>The WGS of Modestobacter muralis DSM 100205.</title>
        <authorList>
            <person name="Jiang Z."/>
        </authorList>
    </citation>
    <scope>NUCLEOTIDE SEQUENCE [LARGE SCALE GENOMIC DNA]</scope>
    <source>
        <strain evidence="26 28">DSM 100205</strain>
    </source>
</reference>
<evidence type="ECO:0000256" key="9">
    <source>
        <dbReference type="ARBA" id="ARBA00022946"/>
    </source>
</evidence>
<keyword evidence="9" id="KW-0809">Transit peptide</keyword>
<evidence type="ECO:0000256" key="19">
    <source>
        <dbReference type="ARBA" id="ARBA00047588"/>
    </source>
</evidence>
<evidence type="ECO:0000313" key="28">
    <source>
        <dbReference type="Proteomes" id="UP000471152"/>
    </source>
</evidence>
<dbReference type="GO" id="GO:0016020">
    <property type="term" value="C:membrane"/>
    <property type="evidence" value="ECO:0007669"/>
    <property type="project" value="UniProtKB-SubCell"/>
</dbReference>
<comment type="catalytic activity">
    <reaction evidence="21">
        <text>decanoyl-CoA + H2O = decanoate + CoA + H(+)</text>
        <dbReference type="Rhea" id="RHEA:40059"/>
        <dbReference type="ChEBI" id="CHEBI:15377"/>
        <dbReference type="ChEBI" id="CHEBI:15378"/>
        <dbReference type="ChEBI" id="CHEBI:27689"/>
        <dbReference type="ChEBI" id="CHEBI:57287"/>
        <dbReference type="ChEBI" id="CHEBI:61430"/>
    </reaction>
    <physiologicalReaction direction="left-to-right" evidence="21">
        <dbReference type="Rhea" id="RHEA:40060"/>
    </physiologicalReaction>
</comment>
<dbReference type="InterPro" id="IPR029069">
    <property type="entry name" value="HotDog_dom_sf"/>
</dbReference>
<reference evidence="25 27" key="1">
    <citation type="submission" date="2020-01" db="EMBL/GenBank/DDBJ databases">
        <title>the WGS Modestobacter muralis CPCC 204518.</title>
        <authorList>
            <person name="Jiang Z."/>
        </authorList>
    </citation>
    <scope>NUCLEOTIDE SEQUENCE [LARGE SCALE GENOMIC DNA]</scope>
    <source>
        <strain evidence="25 27">DSM 100205</strain>
    </source>
</reference>
<evidence type="ECO:0000313" key="26">
    <source>
        <dbReference type="EMBL" id="NEN52010.1"/>
    </source>
</evidence>
<dbReference type="Pfam" id="PF03061">
    <property type="entry name" value="4HBT"/>
    <property type="match status" value="1"/>
</dbReference>
<comment type="catalytic activity">
    <reaction evidence="19">
        <text>octanoyl-CoA + H2O = octanoate + CoA + H(+)</text>
        <dbReference type="Rhea" id="RHEA:30143"/>
        <dbReference type="ChEBI" id="CHEBI:15377"/>
        <dbReference type="ChEBI" id="CHEBI:15378"/>
        <dbReference type="ChEBI" id="CHEBI:25646"/>
        <dbReference type="ChEBI" id="CHEBI:57287"/>
        <dbReference type="ChEBI" id="CHEBI:57386"/>
    </reaction>
    <physiologicalReaction direction="left-to-right" evidence="19">
        <dbReference type="Rhea" id="RHEA:30144"/>
    </physiologicalReaction>
</comment>
<keyword evidence="7" id="KW-0378">Hydrolase</keyword>
<evidence type="ECO:0000256" key="7">
    <source>
        <dbReference type="ARBA" id="ARBA00022801"/>
    </source>
</evidence>
<dbReference type="PANTHER" id="PTHR12418:SF19">
    <property type="entry name" value="ACYL-COENZYME A THIOESTERASE THEM4"/>
    <property type="match status" value="1"/>
</dbReference>
<comment type="catalytic activity">
    <reaction evidence="13">
        <text>(5Z,8Z,11Z,14Z)-eicosatetraenoyl-CoA + H2O = (5Z,8Z,11Z,14Z)-eicosatetraenoate + CoA + H(+)</text>
        <dbReference type="Rhea" id="RHEA:40151"/>
        <dbReference type="ChEBI" id="CHEBI:15377"/>
        <dbReference type="ChEBI" id="CHEBI:15378"/>
        <dbReference type="ChEBI" id="CHEBI:32395"/>
        <dbReference type="ChEBI" id="CHEBI:57287"/>
        <dbReference type="ChEBI" id="CHEBI:57368"/>
    </reaction>
    <physiologicalReaction direction="left-to-right" evidence="13">
        <dbReference type="Rhea" id="RHEA:40152"/>
    </physiologicalReaction>
</comment>
<accession>A0A6P0ETX0</accession>
<sequence length="225" mass="23896">MAVRACDGFELSRSELAVSWERPARCRSSTSCRARGCCSRACASLSAFGSRYPAGGRVSDGDSVIGEWAEKFTGNNHAGPLPPHHARCLGCGPENPHGHHLQVWREGDVVRARHVFDERHVGAPGIAHGGAVATVLDDLFGFLLYLIGDPAVTRHLEVGYRAPVMLGTSYLLEAGVQRREGRKLFVRAQGTNEGGAVVVEASALFVVVGLEHFSRGGGDAATVAP</sequence>
<keyword evidence="27" id="KW-1185">Reference proteome</keyword>
<keyword evidence="4" id="KW-1003">Cell membrane</keyword>
<comment type="similarity">
    <text evidence="15">Belongs to the THEM4/THEM5 thioesterase family.</text>
</comment>
<dbReference type="GO" id="GO:0006631">
    <property type="term" value="P:fatty acid metabolic process"/>
    <property type="evidence" value="ECO:0007669"/>
    <property type="project" value="UniProtKB-KW"/>
</dbReference>
<gene>
    <name evidence="26" type="ORF">G3R41_13855</name>
    <name evidence="25" type="ORF">GCU67_13205</name>
</gene>
<evidence type="ECO:0000256" key="5">
    <source>
        <dbReference type="ARBA" id="ARBA00022490"/>
    </source>
</evidence>
<evidence type="ECO:0000256" key="3">
    <source>
        <dbReference type="ARBA" id="ARBA00004632"/>
    </source>
</evidence>
<keyword evidence="10" id="KW-0443">Lipid metabolism</keyword>
<comment type="catalytic activity">
    <reaction evidence="14">
        <text>(9Z)-octadecenoyl-CoA + H2O = (9Z)-octadecenoate + CoA + H(+)</text>
        <dbReference type="Rhea" id="RHEA:40139"/>
        <dbReference type="ChEBI" id="CHEBI:15377"/>
        <dbReference type="ChEBI" id="CHEBI:15378"/>
        <dbReference type="ChEBI" id="CHEBI:30823"/>
        <dbReference type="ChEBI" id="CHEBI:57287"/>
        <dbReference type="ChEBI" id="CHEBI:57387"/>
    </reaction>
    <physiologicalReaction direction="left-to-right" evidence="14">
        <dbReference type="Rhea" id="RHEA:40140"/>
    </physiologicalReaction>
</comment>
<dbReference type="AlphaFoldDB" id="A0A6P0ETX0"/>
<comment type="caution">
    <text evidence="25">The sequence shown here is derived from an EMBL/GenBank/DDBJ whole genome shotgun (WGS) entry which is preliminary data.</text>
</comment>
<dbReference type="EMBL" id="JAAGWH010000036">
    <property type="protein sequence ID" value="NEK95122.1"/>
    <property type="molecule type" value="Genomic_DNA"/>
</dbReference>
<evidence type="ECO:0000256" key="16">
    <source>
        <dbReference type="ARBA" id="ARBA00038848"/>
    </source>
</evidence>
<dbReference type="InterPro" id="IPR052365">
    <property type="entry name" value="THEM4/THEM5_acyl-CoA_thioest"/>
</dbReference>
<evidence type="ECO:0000259" key="24">
    <source>
        <dbReference type="Pfam" id="PF03061"/>
    </source>
</evidence>
<comment type="subcellular location">
    <subcellularLocation>
        <location evidence="3">Cell projection</location>
        <location evidence="3">Ruffle membrane</location>
    </subcellularLocation>
    <subcellularLocation>
        <location evidence="2">Cytoplasm</location>
    </subcellularLocation>
    <subcellularLocation>
        <location evidence="1">Membrane</location>
        <topology evidence="1">Peripheral membrane protein</topology>
    </subcellularLocation>
</comment>
<dbReference type="CDD" id="cd03443">
    <property type="entry name" value="PaaI_thioesterase"/>
    <property type="match status" value="1"/>
</dbReference>
<name>A0A6P0ETX0_9ACTN</name>
<evidence type="ECO:0000256" key="17">
    <source>
        <dbReference type="ARBA" id="ARBA00040123"/>
    </source>
</evidence>
<evidence type="ECO:0000256" key="15">
    <source>
        <dbReference type="ARBA" id="ARBA00038456"/>
    </source>
</evidence>
<evidence type="ECO:0000256" key="8">
    <source>
        <dbReference type="ARBA" id="ARBA00022832"/>
    </source>
</evidence>
<keyword evidence="12" id="KW-0966">Cell projection</keyword>
<organism evidence="25 27">
    <name type="scientific">Modestobacter muralis</name>
    <dbReference type="NCBI Taxonomy" id="1608614"/>
    <lineage>
        <taxon>Bacteria</taxon>
        <taxon>Bacillati</taxon>
        <taxon>Actinomycetota</taxon>
        <taxon>Actinomycetes</taxon>
        <taxon>Geodermatophilales</taxon>
        <taxon>Geodermatophilaceae</taxon>
        <taxon>Modestobacter</taxon>
    </lineage>
</organism>
<keyword evidence="11" id="KW-0472">Membrane</keyword>
<evidence type="ECO:0000256" key="22">
    <source>
        <dbReference type="ARBA" id="ARBA00048074"/>
    </source>
</evidence>
<evidence type="ECO:0000313" key="25">
    <source>
        <dbReference type="EMBL" id="NEK95122.1"/>
    </source>
</evidence>
<comment type="catalytic activity">
    <reaction evidence="23">
        <text>tetradecanoyl-CoA + H2O = tetradecanoate + CoA + H(+)</text>
        <dbReference type="Rhea" id="RHEA:40119"/>
        <dbReference type="ChEBI" id="CHEBI:15377"/>
        <dbReference type="ChEBI" id="CHEBI:15378"/>
        <dbReference type="ChEBI" id="CHEBI:30807"/>
        <dbReference type="ChEBI" id="CHEBI:57287"/>
        <dbReference type="ChEBI" id="CHEBI:57385"/>
    </reaction>
    <physiologicalReaction direction="left-to-right" evidence="23">
        <dbReference type="Rhea" id="RHEA:40120"/>
    </physiologicalReaction>
</comment>
<feature type="domain" description="Thioesterase" evidence="24">
    <location>
        <begin position="125"/>
        <end position="198"/>
    </location>
</feature>
<keyword evidence="8" id="KW-0276">Fatty acid metabolism</keyword>
<dbReference type="Gene3D" id="3.10.129.10">
    <property type="entry name" value="Hotdog Thioesterase"/>
    <property type="match status" value="1"/>
</dbReference>
<dbReference type="EC" id="3.1.2.2" evidence="16"/>
<evidence type="ECO:0000256" key="13">
    <source>
        <dbReference type="ARBA" id="ARBA00035852"/>
    </source>
</evidence>
<evidence type="ECO:0000256" key="2">
    <source>
        <dbReference type="ARBA" id="ARBA00004496"/>
    </source>
</evidence>
<evidence type="ECO:0000256" key="6">
    <source>
        <dbReference type="ARBA" id="ARBA00022703"/>
    </source>
</evidence>
<evidence type="ECO:0000256" key="1">
    <source>
        <dbReference type="ARBA" id="ARBA00004170"/>
    </source>
</evidence>
<comment type="catalytic activity">
    <reaction evidence="22">
        <text>dodecanoyl-CoA + H2O = dodecanoate + CoA + H(+)</text>
        <dbReference type="Rhea" id="RHEA:30135"/>
        <dbReference type="ChEBI" id="CHEBI:15377"/>
        <dbReference type="ChEBI" id="CHEBI:15378"/>
        <dbReference type="ChEBI" id="CHEBI:18262"/>
        <dbReference type="ChEBI" id="CHEBI:57287"/>
        <dbReference type="ChEBI" id="CHEBI:57375"/>
    </reaction>
    <physiologicalReaction direction="left-to-right" evidence="22">
        <dbReference type="Rhea" id="RHEA:30136"/>
    </physiologicalReaction>
</comment>
<dbReference type="EMBL" id="JAAGWB010000038">
    <property type="protein sequence ID" value="NEN52010.1"/>
    <property type="molecule type" value="Genomic_DNA"/>
</dbReference>
<dbReference type="Proteomes" id="UP000471152">
    <property type="component" value="Unassembled WGS sequence"/>
</dbReference>
<evidence type="ECO:0000256" key="4">
    <source>
        <dbReference type="ARBA" id="ARBA00022475"/>
    </source>
</evidence>
<evidence type="ECO:0000256" key="23">
    <source>
        <dbReference type="ARBA" id="ARBA00048180"/>
    </source>
</evidence>
<keyword evidence="6" id="KW-0053">Apoptosis</keyword>
<evidence type="ECO:0000256" key="12">
    <source>
        <dbReference type="ARBA" id="ARBA00023273"/>
    </source>
</evidence>
<evidence type="ECO:0000256" key="10">
    <source>
        <dbReference type="ARBA" id="ARBA00023098"/>
    </source>
</evidence>
<dbReference type="Proteomes" id="UP000468828">
    <property type="component" value="Unassembled WGS sequence"/>
</dbReference>
<evidence type="ECO:0000256" key="21">
    <source>
        <dbReference type="ARBA" id="ARBA00047969"/>
    </source>
</evidence>